<evidence type="ECO:0000256" key="1">
    <source>
        <dbReference type="ARBA" id="ARBA00010742"/>
    </source>
</evidence>
<reference evidence="4 5" key="1">
    <citation type="submission" date="2016-10" db="EMBL/GenBank/DDBJ databases">
        <authorList>
            <person name="Varghese N."/>
            <person name="Submissions S."/>
        </authorList>
    </citation>
    <scope>NUCLEOTIDE SEQUENCE [LARGE SCALE GENOMIC DNA]</scope>
    <source>
        <strain evidence="4 5">DSM 1361</strain>
    </source>
</reference>
<feature type="chain" id="PRO_5025052290" evidence="2">
    <location>
        <begin position="29"/>
        <end position="361"/>
    </location>
</feature>
<comment type="similarity">
    <text evidence="1">Belongs to the bacterial solute-binding protein SsuA/TauA family.</text>
</comment>
<dbReference type="Proteomes" id="UP000243745">
    <property type="component" value="Unassembled WGS sequence"/>
</dbReference>
<evidence type="ECO:0000313" key="4">
    <source>
        <dbReference type="EMBL" id="SFP57895.1"/>
    </source>
</evidence>
<proteinExistence type="inferred from homology"/>
<accession>A0A662ZK74</accession>
<dbReference type="AlphaFoldDB" id="A0A662ZK74"/>
<dbReference type="SUPFAM" id="SSF53850">
    <property type="entry name" value="Periplasmic binding protein-like II"/>
    <property type="match status" value="1"/>
</dbReference>
<dbReference type="PANTHER" id="PTHR30024:SF42">
    <property type="entry name" value="ALIPHATIC SULFONATES-BINDING PROTEIN-RELATED"/>
    <property type="match status" value="1"/>
</dbReference>
<dbReference type="RefSeq" id="WP_031579626.1">
    <property type="nucleotide sequence ID" value="NZ_FOXF01000039.1"/>
</dbReference>
<keyword evidence="2" id="KW-0732">Signal</keyword>
<dbReference type="InterPro" id="IPR001638">
    <property type="entry name" value="Solute-binding_3/MltF_N"/>
</dbReference>
<sequence length="361" mass="40227">MLKTKALSLFIYASITLGGAFIPPNTMAADEPVLGQSVKEQTPFALGYLTTTSHLLAFIAKEQGYFAEEGLDVELIPFASAGELATGLEVGKLDVALIGSVPSLTFQSNGHDLTIFGGAMSNGHGYVIKPEFVKDHEPTVEDLKGRNVASVKNSIQDLELLILLKNHNLEIGEGPDKVNIVYFNSQKDAFAALQGKEIDAASFFPPFSSIAQANGYKVIYHCKDVEEFKNQPCCRQVAESSALKSKPDEYYRFERAFIKAYHYFKSEQDGTVKIVKKYVDIDPERIRFEVYGGNSDSNPDPDKIATTQLKNQVVEAGYTKDYDIDKFYNTEIYQKALNSIINEFPDDAIYQSLKDHFDKYQ</sequence>
<evidence type="ECO:0000256" key="2">
    <source>
        <dbReference type="SAM" id="SignalP"/>
    </source>
</evidence>
<dbReference type="PANTHER" id="PTHR30024">
    <property type="entry name" value="ALIPHATIC SULFONATES-BINDING PROTEIN-RELATED"/>
    <property type="match status" value="1"/>
</dbReference>
<feature type="domain" description="Solute-binding protein family 3/N-terminal" evidence="3">
    <location>
        <begin position="45"/>
        <end position="282"/>
    </location>
</feature>
<dbReference type="EMBL" id="FOXF01000039">
    <property type="protein sequence ID" value="SFP57895.1"/>
    <property type="molecule type" value="Genomic_DNA"/>
</dbReference>
<protein>
    <submittedName>
        <fullName evidence="4">NitT/TauT family transport system substrate-binding protein</fullName>
    </submittedName>
</protein>
<keyword evidence="5" id="KW-1185">Reference proteome</keyword>
<name>A0A662ZK74_9GAMM</name>
<evidence type="ECO:0000259" key="3">
    <source>
        <dbReference type="SMART" id="SM00062"/>
    </source>
</evidence>
<organism evidence="4 5">
    <name type="scientific">Ruminobacter amylophilus</name>
    <dbReference type="NCBI Taxonomy" id="867"/>
    <lineage>
        <taxon>Bacteria</taxon>
        <taxon>Pseudomonadati</taxon>
        <taxon>Pseudomonadota</taxon>
        <taxon>Gammaproteobacteria</taxon>
        <taxon>Aeromonadales</taxon>
        <taxon>Succinivibrionaceae</taxon>
        <taxon>Ruminobacter</taxon>
    </lineage>
</organism>
<gene>
    <name evidence="4" type="ORF">SAMN02910344_01772</name>
</gene>
<evidence type="ECO:0000313" key="5">
    <source>
        <dbReference type="Proteomes" id="UP000243745"/>
    </source>
</evidence>
<dbReference type="Pfam" id="PF13379">
    <property type="entry name" value="NMT1_2"/>
    <property type="match status" value="1"/>
</dbReference>
<dbReference type="Gene3D" id="3.40.190.10">
    <property type="entry name" value="Periplasmic binding protein-like II"/>
    <property type="match status" value="2"/>
</dbReference>
<feature type="signal peptide" evidence="2">
    <location>
        <begin position="1"/>
        <end position="28"/>
    </location>
</feature>
<dbReference type="SMART" id="SM00062">
    <property type="entry name" value="PBPb"/>
    <property type="match status" value="1"/>
</dbReference>